<dbReference type="Proteomes" id="UP000199205">
    <property type="component" value="Unassembled WGS sequence"/>
</dbReference>
<accession>A0A1C3WQW7</accession>
<dbReference type="GO" id="GO:0015562">
    <property type="term" value="F:efflux transmembrane transporter activity"/>
    <property type="evidence" value="ECO:0007669"/>
    <property type="project" value="InterPro"/>
</dbReference>
<evidence type="ECO:0000256" key="2">
    <source>
        <dbReference type="RuleBase" id="RU362097"/>
    </source>
</evidence>
<comment type="subcellular location">
    <subcellularLocation>
        <location evidence="2">Cell membrane</location>
        <topology evidence="2">Lipid-anchor</topology>
    </subcellularLocation>
</comment>
<name>A0A1C3WQW7_9HYPH</name>
<evidence type="ECO:0000256" key="1">
    <source>
        <dbReference type="ARBA" id="ARBA00007613"/>
    </source>
</evidence>
<keyword evidence="2" id="KW-0564">Palmitate</keyword>
<dbReference type="Pfam" id="PF02321">
    <property type="entry name" value="OEP"/>
    <property type="match status" value="2"/>
</dbReference>
<evidence type="ECO:0000313" key="4">
    <source>
        <dbReference type="Proteomes" id="UP000199205"/>
    </source>
</evidence>
<comment type="similarity">
    <text evidence="1 2">Belongs to the outer membrane factor (OMF) (TC 1.B.17) family.</text>
</comment>
<sequence>MFHSHAFCIPMILAIGTLSSCVDTSVSAPAADMPKTFVGATRLTRASPISQDWWRAFADPELNKLIELGSAKNPEILEAQGRVGQARANVDLASANLLPTVSGGVGKARGDKYGFGTSTNSYGTASGSWLVDIFGGARAQKRAAEARFDAAVFDAAETSLNVLSSIGSTYVDLRYYQERIALARQTVENRKRNLSLMRDSQGVGQSSGLQIVQAEQLVAKADAELPSLEIQLESSIATLASLTGVPDAELRAELHDKAAQPRPRYKIGVGIPTDVIRNRPDVRRAEKNFIAAAESVGVAKAAFYPSLELSGYITPTAVVHTGHVDIWQMAANLTAPIFDGGKNKANLASAKAQLQQAQAAWQSAVLNGIAEVEKALAAYNRDGRNIAAQEKLASTSEETLRLGRVSFQLGASEFFNILDAERDYLEAQQSRAQAIRDQALHYIALCKAAAPVTQGTRARGQIADSPPTYRLGYK</sequence>
<dbReference type="InterPro" id="IPR010131">
    <property type="entry name" value="MdtP/NodT-like"/>
</dbReference>
<proteinExistence type="inferred from homology"/>
<gene>
    <name evidence="3" type="ORF">GA0061101_11559</name>
</gene>
<dbReference type="AlphaFoldDB" id="A0A1C3WQW7"/>
<evidence type="ECO:0000313" key="3">
    <source>
        <dbReference type="EMBL" id="SCB42266.1"/>
    </source>
</evidence>
<dbReference type="PANTHER" id="PTHR30203">
    <property type="entry name" value="OUTER MEMBRANE CATION EFFLUX PROTEIN"/>
    <property type="match status" value="1"/>
</dbReference>
<keyword evidence="2" id="KW-0472">Membrane</keyword>
<dbReference type="NCBIfam" id="TIGR01845">
    <property type="entry name" value="outer_NodT"/>
    <property type="match status" value="1"/>
</dbReference>
<organism evidence="3 4">
    <name type="scientific">Rhizobium lusitanum</name>
    <dbReference type="NCBI Taxonomy" id="293958"/>
    <lineage>
        <taxon>Bacteria</taxon>
        <taxon>Pseudomonadati</taxon>
        <taxon>Pseudomonadota</taxon>
        <taxon>Alphaproteobacteria</taxon>
        <taxon>Hyphomicrobiales</taxon>
        <taxon>Rhizobiaceae</taxon>
        <taxon>Rhizobium/Agrobacterium group</taxon>
        <taxon>Rhizobium</taxon>
    </lineage>
</organism>
<keyword evidence="2" id="KW-1134">Transmembrane beta strand</keyword>
<dbReference type="SUPFAM" id="SSF56954">
    <property type="entry name" value="Outer membrane efflux proteins (OEP)"/>
    <property type="match status" value="1"/>
</dbReference>
<dbReference type="Gene3D" id="2.20.200.10">
    <property type="entry name" value="Outer membrane efflux proteins (OEP)"/>
    <property type="match status" value="1"/>
</dbReference>
<dbReference type="OrthoDB" id="9783100at2"/>
<reference evidence="3 4" key="1">
    <citation type="submission" date="2016-08" db="EMBL/GenBank/DDBJ databases">
        <authorList>
            <person name="Seilhamer J.J."/>
        </authorList>
    </citation>
    <scope>NUCLEOTIDE SEQUENCE [LARGE SCALE GENOMIC DNA]</scope>
    <source>
        <strain evidence="3 4">P1-7</strain>
    </source>
</reference>
<dbReference type="EMBL" id="FMAF01000015">
    <property type="protein sequence ID" value="SCB42266.1"/>
    <property type="molecule type" value="Genomic_DNA"/>
</dbReference>
<dbReference type="Gene3D" id="1.20.1600.10">
    <property type="entry name" value="Outer membrane efflux proteins (OEP)"/>
    <property type="match status" value="1"/>
</dbReference>
<dbReference type="InterPro" id="IPR003423">
    <property type="entry name" value="OMP_efflux"/>
</dbReference>
<dbReference type="GO" id="GO:0005886">
    <property type="term" value="C:plasma membrane"/>
    <property type="evidence" value="ECO:0007669"/>
    <property type="project" value="UniProtKB-SubCell"/>
</dbReference>
<keyword evidence="2" id="KW-0812">Transmembrane</keyword>
<dbReference type="PANTHER" id="PTHR30203:SF30">
    <property type="entry name" value="OUTER MEMBRANE PROTEIN-RELATED"/>
    <property type="match status" value="1"/>
</dbReference>
<keyword evidence="2" id="KW-0449">Lipoprotein</keyword>
<protein>
    <submittedName>
        <fullName evidence="3">Outer membrane protein, multidrug efflux system</fullName>
    </submittedName>
</protein>